<name>A0A4Y8D5L6_9HELO</name>
<keyword evidence="2" id="KW-1185">Reference proteome</keyword>
<gene>
    <name evidence="1" type="ORF">BOTCAL_0106g00020</name>
</gene>
<proteinExistence type="predicted"/>
<dbReference type="EMBL" id="PHWZ01000106">
    <property type="protein sequence ID" value="TEY70327.1"/>
    <property type="molecule type" value="Genomic_DNA"/>
</dbReference>
<protein>
    <submittedName>
        <fullName evidence="1">Uncharacterized protein</fullName>
    </submittedName>
</protein>
<accession>A0A4Y8D5L6</accession>
<comment type="caution">
    <text evidence="1">The sequence shown here is derived from an EMBL/GenBank/DDBJ whole genome shotgun (WGS) entry which is preliminary data.</text>
</comment>
<reference evidence="1 2" key="1">
    <citation type="submission" date="2017-11" db="EMBL/GenBank/DDBJ databases">
        <title>Comparative genomics of Botrytis spp.</title>
        <authorList>
            <person name="Valero-Jimenez C.A."/>
            <person name="Tapia P."/>
            <person name="Veloso J."/>
            <person name="Silva-Moreno E."/>
            <person name="Staats M."/>
            <person name="Valdes J.H."/>
            <person name="Van Kan J.A.L."/>
        </authorList>
    </citation>
    <scope>NUCLEOTIDE SEQUENCE [LARGE SCALE GENOMIC DNA]</scope>
    <source>
        <strain evidence="1 2">MUCL2830</strain>
    </source>
</reference>
<organism evidence="1 2">
    <name type="scientific">Botryotinia calthae</name>
    <dbReference type="NCBI Taxonomy" id="38488"/>
    <lineage>
        <taxon>Eukaryota</taxon>
        <taxon>Fungi</taxon>
        <taxon>Dikarya</taxon>
        <taxon>Ascomycota</taxon>
        <taxon>Pezizomycotina</taxon>
        <taxon>Leotiomycetes</taxon>
        <taxon>Helotiales</taxon>
        <taxon>Sclerotiniaceae</taxon>
        <taxon>Botryotinia</taxon>
    </lineage>
</organism>
<sequence length="76" mass="8308">MSIGRKVYCETGEMSSILNAPIPMLNSPSPEAMVVDAHYRVLFTVIRGGTETAVNNNILSLSDKSDRLDRLDCPVP</sequence>
<evidence type="ECO:0000313" key="2">
    <source>
        <dbReference type="Proteomes" id="UP000297299"/>
    </source>
</evidence>
<evidence type="ECO:0000313" key="1">
    <source>
        <dbReference type="EMBL" id="TEY70327.1"/>
    </source>
</evidence>
<dbReference type="Proteomes" id="UP000297299">
    <property type="component" value="Unassembled WGS sequence"/>
</dbReference>
<dbReference type="AlphaFoldDB" id="A0A4Y8D5L6"/>